<dbReference type="InterPro" id="IPR011877">
    <property type="entry name" value="Ribokinase"/>
</dbReference>
<dbReference type="PANTHER" id="PTHR10584">
    <property type="entry name" value="SUGAR KINASE"/>
    <property type="match status" value="1"/>
</dbReference>
<evidence type="ECO:0000256" key="8">
    <source>
        <dbReference type="ARBA" id="ARBA00022840"/>
    </source>
</evidence>
<keyword evidence="8 12" id="KW-0067">ATP-binding</keyword>
<comment type="caution">
    <text evidence="12">Lacks conserved residue(s) required for the propagation of feature annotation.</text>
</comment>
<keyword evidence="4 12" id="KW-0808">Transferase</keyword>
<dbReference type="InterPro" id="IPR002139">
    <property type="entry name" value="Ribo/fructo_kinase"/>
</dbReference>
<feature type="binding site" evidence="12">
    <location>
        <position position="283"/>
    </location>
    <ligand>
        <name>K(+)</name>
        <dbReference type="ChEBI" id="CHEBI:29103"/>
    </ligand>
</feature>
<dbReference type="UniPathway" id="UPA00916">
    <property type="reaction ID" value="UER00889"/>
</dbReference>
<feature type="binding site" evidence="12">
    <location>
        <begin position="47"/>
        <end position="51"/>
    </location>
    <ligand>
        <name>substrate</name>
    </ligand>
</feature>
<comment type="activity regulation">
    <text evidence="12">Activated by a monovalent cation that binds near, but not in, the active site. The most likely occupant of the site in vivo is potassium. Ion binding induces a conformational change that may alter substrate affinity.</text>
</comment>
<feature type="binding site" evidence="12">
    <location>
        <begin position="19"/>
        <end position="21"/>
    </location>
    <ligand>
        <name>substrate</name>
    </ligand>
</feature>
<dbReference type="SUPFAM" id="SSF53613">
    <property type="entry name" value="Ribokinase-like"/>
    <property type="match status" value="1"/>
</dbReference>
<feature type="binding site" evidence="12">
    <location>
        <position position="191"/>
    </location>
    <ligand>
        <name>ATP</name>
        <dbReference type="ChEBI" id="CHEBI:30616"/>
    </ligand>
</feature>
<feature type="binding site" evidence="12">
    <location>
        <position position="251"/>
    </location>
    <ligand>
        <name>K(+)</name>
        <dbReference type="ChEBI" id="CHEBI:29103"/>
    </ligand>
</feature>
<feature type="binding site" evidence="12">
    <location>
        <position position="249"/>
    </location>
    <ligand>
        <name>K(+)</name>
        <dbReference type="ChEBI" id="CHEBI:29103"/>
    </ligand>
</feature>
<evidence type="ECO:0000313" key="14">
    <source>
        <dbReference type="EMBL" id="KAF1021699.1"/>
    </source>
</evidence>
<comment type="similarity">
    <text evidence="12">Belongs to the carbohydrate kinase PfkB family. Ribokinase subfamily.</text>
</comment>
<comment type="catalytic activity">
    <reaction evidence="12">
        <text>D-ribose + ATP = D-ribose 5-phosphate + ADP + H(+)</text>
        <dbReference type="Rhea" id="RHEA:13697"/>
        <dbReference type="ChEBI" id="CHEBI:15378"/>
        <dbReference type="ChEBI" id="CHEBI:30616"/>
        <dbReference type="ChEBI" id="CHEBI:47013"/>
        <dbReference type="ChEBI" id="CHEBI:78346"/>
        <dbReference type="ChEBI" id="CHEBI:456216"/>
        <dbReference type="EC" id="2.7.1.15"/>
    </reaction>
</comment>
<dbReference type="InterPro" id="IPR002173">
    <property type="entry name" value="Carboh/pur_kinase_PfkB_CS"/>
</dbReference>
<dbReference type="Pfam" id="PF00294">
    <property type="entry name" value="PfkB"/>
    <property type="match status" value="1"/>
</dbReference>
<evidence type="ECO:0000256" key="6">
    <source>
        <dbReference type="ARBA" id="ARBA00022741"/>
    </source>
</evidence>
<dbReference type="NCBIfam" id="TIGR02152">
    <property type="entry name" value="D_ribokin_bact"/>
    <property type="match status" value="1"/>
</dbReference>
<keyword evidence="7 12" id="KW-0418">Kinase</keyword>
<accession>A0A7V8FPH9</accession>
<feature type="binding site" evidence="12">
    <location>
        <position position="147"/>
    </location>
    <ligand>
        <name>substrate</name>
    </ligand>
</feature>
<dbReference type="EC" id="2.7.1.15" evidence="2 12"/>
<dbReference type="PRINTS" id="PR00990">
    <property type="entry name" value="RIBOKINASE"/>
</dbReference>
<comment type="function">
    <text evidence="12">Catalyzes the phosphorylation of ribose at O-5 in a reaction requiring ATP and magnesium. The resulting D-ribose-5-phosphate can then be used either for sythesis of nucleotides, histidine, and tryptophan, or as a component of the pentose phosphate pathway.</text>
</comment>
<gene>
    <name evidence="12 14" type="primary">rbsK</name>
    <name evidence="14" type="ORF">GAK30_01599</name>
</gene>
<feature type="binding site" evidence="12">
    <location>
        <position position="286"/>
    </location>
    <ligand>
        <name>K(+)</name>
        <dbReference type="ChEBI" id="CHEBI:29103"/>
    </ligand>
</feature>
<dbReference type="InterPro" id="IPR029056">
    <property type="entry name" value="Ribokinase-like"/>
</dbReference>
<dbReference type="CDD" id="cd01174">
    <property type="entry name" value="ribokinase"/>
    <property type="match status" value="1"/>
</dbReference>
<keyword evidence="12" id="KW-0963">Cytoplasm</keyword>
<evidence type="ECO:0000256" key="7">
    <source>
        <dbReference type="ARBA" id="ARBA00022777"/>
    </source>
</evidence>
<evidence type="ECO:0000256" key="1">
    <source>
        <dbReference type="ARBA" id="ARBA00005380"/>
    </source>
</evidence>
<evidence type="ECO:0000256" key="3">
    <source>
        <dbReference type="ARBA" id="ARBA00016943"/>
    </source>
</evidence>
<keyword evidence="9 12" id="KW-0460">Magnesium</keyword>
<dbReference type="InterPro" id="IPR011611">
    <property type="entry name" value="PfkB_dom"/>
</dbReference>
<dbReference type="GO" id="GO:0004747">
    <property type="term" value="F:ribokinase activity"/>
    <property type="evidence" value="ECO:0007669"/>
    <property type="project" value="UniProtKB-UniRule"/>
</dbReference>
<dbReference type="HAMAP" id="MF_01987">
    <property type="entry name" value="Ribokinase"/>
    <property type="match status" value="1"/>
</dbReference>
<feature type="active site" description="Proton acceptor" evidence="12">
    <location>
        <position position="255"/>
    </location>
</feature>
<dbReference type="GO" id="GO:0005829">
    <property type="term" value="C:cytosol"/>
    <property type="evidence" value="ECO:0007669"/>
    <property type="project" value="TreeGrafter"/>
</dbReference>
<comment type="subunit">
    <text evidence="12">Homodimer.</text>
</comment>
<organism evidence="14 15">
    <name type="scientific">Paracidovorax wautersii</name>
    <dbReference type="NCBI Taxonomy" id="1177982"/>
    <lineage>
        <taxon>Bacteria</taxon>
        <taxon>Pseudomonadati</taxon>
        <taxon>Pseudomonadota</taxon>
        <taxon>Betaproteobacteria</taxon>
        <taxon>Burkholderiales</taxon>
        <taxon>Comamonadaceae</taxon>
        <taxon>Paracidovorax</taxon>
    </lineage>
</organism>
<dbReference type="EMBL" id="WNDQ01000018">
    <property type="protein sequence ID" value="KAF1021699.1"/>
    <property type="molecule type" value="Genomic_DNA"/>
</dbReference>
<evidence type="ECO:0000259" key="13">
    <source>
        <dbReference type="Pfam" id="PF00294"/>
    </source>
</evidence>
<comment type="pathway">
    <text evidence="12">Carbohydrate metabolism; D-ribose degradation; D-ribose 5-phosphate from beta-D-ribopyranose: step 2/2.</text>
</comment>
<evidence type="ECO:0000256" key="12">
    <source>
        <dbReference type="HAMAP-Rule" id="MF_01987"/>
    </source>
</evidence>
<keyword evidence="11 12" id="KW-0119">Carbohydrate metabolism</keyword>
<comment type="cofactor">
    <cofactor evidence="12">
        <name>Mg(2+)</name>
        <dbReference type="ChEBI" id="CHEBI:18420"/>
    </cofactor>
    <text evidence="12">Requires a divalent cation, most likely magnesium in vivo, as an electrophilic catalyst to aid phosphoryl group transfer. It is the chelate of the metal and the nucleotide that is the actual substrate.</text>
</comment>
<keyword evidence="10 12" id="KW-0630">Potassium</keyword>
<dbReference type="PROSITE" id="PS00584">
    <property type="entry name" value="PFKB_KINASES_2"/>
    <property type="match status" value="1"/>
</dbReference>
<sequence length="310" mass="31465">MTDNKTTAVTKVLVIGSINMDLVVTTPVVPQLGETLMGDGFATHAGGKGANQAVAAARLGARVQMIGRVGRDAFGAQLKAGLAAEGVDTRFVLETEGVPTGIASITVSQADNAIVVVGGANAQVSIADLDAAESAFAEADVVLAQLEVPLATVAHAALLAERHGKPFVLNPAPAQALPAALLARCALITPNEYELAATLGQQASGDAWQQQLAQLPGRVAMTKGRDGAYHVLADGQLHHQPGFAVQPVDTTGAGDTFNGALAAFWPLGVPAAMRLACAAAALSVTRAGAQGGMPTRAQLDVFLQSQEVAS</sequence>
<feature type="binding site" evidence="12">
    <location>
        <position position="255"/>
    </location>
    <ligand>
        <name>substrate</name>
    </ligand>
</feature>
<dbReference type="Gene3D" id="3.40.1190.20">
    <property type="match status" value="1"/>
</dbReference>
<evidence type="ECO:0000256" key="9">
    <source>
        <dbReference type="ARBA" id="ARBA00022842"/>
    </source>
</evidence>
<feature type="domain" description="Carbohydrate kinase PfkB" evidence="13">
    <location>
        <begin position="10"/>
        <end position="295"/>
    </location>
</feature>
<proteinExistence type="inferred from homology"/>
<evidence type="ECO:0000256" key="5">
    <source>
        <dbReference type="ARBA" id="ARBA00022723"/>
    </source>
</evidence>
<dbReference type="GO" id="GO:0005524">
    <property type="term" value="F:ATP binding"/>
    <property type="evidence" value="ECO:0007669"/>
    <property type="project" value="UniProtKB-UniRule"/>
</dbReference>
<dbReference type="AlphaFoldDB" id="A0A7V8FPH9"/>
<comment type="caution">
    <text evidence="14">The sequence shown here is derived from an EMBL/GenBank/DDBJ whole genome shotgun (WGS) entry which is preliminary data.</text>
</comment>
<evidence type="ECO:0000313" key="15">
    <source>
        <dbReference type="Proteomes" id="UP000461670"/>
    </source>
</evidence>
<evidence type="ECO:0000256" key="4">
    <source>
        <dbReference type="ARBA" id="ARBA00022679"/>
    </source>
</evidence>
<feature type="binding site" evidence="12">
    <location>
        <begin position="254"/>
        <end position="255"/>
    </location>
    <ligand>
        <name>ATP</name>
        <dbReference type="ChEBI" id="CHEBI:30616"/>
    </ligand>
</feature>
<comment type="subcellular location">
    <subcellularLocation>
        <location evidence="12">Cytoplasm</location>
    </subcellularLocation>
</comment>
<evidence type="ECO:0000256" key="2">
    <source>
        <dbReference type="ARBA" id="ARBA00012035"/>
    </source>
</evidence>
<dbReference type="GO" id="GO:0046872">
    <property type="term" value="F:metal ion binding"/>
    <property type="evidence" value="ECO:0007669"/>
    <property type="project" value="UniProtKB-KW"/>
</dbReference>
<keyword evidence="5 12" id="KW-0479">Metal-binding</keyword>
<reference evidence="15" key="1">
    <citation type="journal article" date="2020" name="MBio">
        <title>Horizontal gene transfer to a defensive symbiont with a reduced genome amongst a multipartite beetle microbiome.</title>
        <authorList>
            <person name="Waterworth S.C."/>
            <person name="Florez L.V."/>
            <person name="Rees E.R."/>
            <person name="Hertweck C."/>
            <person name="Kaltenpoth M."/>
            <person name="Kwan J.C."/>
        </authorList>
    </citation>
    <scope>NUCLEOTIDE SEQUENCE [LARGE SCALE GENOMIC DNA]</scope>
</reference>
<dbReference type="GO" id="GO:0019303">
    <property type="term" value="P:D-ribose catabolic process"/>
    <property type="evidence" value="ECO:0007669"/>
    <property type="project" value="UniProtKB-UniRule"/>
</dbReference>
<comment type="similarity">
    <text evidence="1">Belongs to the carbohydrate kinase pfkB family.</text>
</comment>
<feature type="binding site" evidence="12">
    <location>
        <begin position="222"/>
        <end position="227"/>
    </location>
    <ligand>
        <name>ATP</name>
        <dbReference type="ChEBI" id="CHEBI:30616"/>
    </ligand>
</feature>
<feature type="binding site" evidence="12">
    <location>
        <position position="288"/>
    </location>
    <ligand>
        <name>K(+)</name>
        <dbReference type="ChEBI" id="CHEBI:29103"/>
    </ligand>
</feature>
<evidence type="ECO:0000256" key="11">
    <source>
        <dbReference type="ARBA" id="ARBA00023277"/>
    </source>
</evidence>
<protein>
    <recommendedName>
        <fullName evidence="3 12">Ribokinase</fullName>
        <shortName evidence="12">RK</shortName>
        <ecNumber evidence="2 12">2.7.1.15</ecNumber>
    </recommendedName>
</protein>
<name>A0A7V8FPH9_9BURK</name>
<evidence type="ECO:0000256" key="10">
    <source>
        <dbReference type="ARBA" id="ARBA00022958"/>
    </source>
</evidence>
<keyword evidence="6 12" id="KW-0547">Nucleotide-binding</keyword>
<dbReference type="PANTHER" id="PTHR10584:SF166">
    <property type="entry name" value="RIBOKINASE"/>
    <property type="match status" value="1"/>
</dbReference>
<dbReference type="Proteomes" id="UP000461670">
    <property type="component" value="Unassembled WGS sequence"/>
</dbReference>